<dbReference type="GO" id="GO:0043565">
    <property type="term" value="F:sequence-specific DNA binding"/>
    <property type="evidence" value="ECO:0007669"/>
    <property type="project" value="InterPro"/>
</dbReference>
<evidence type="ECO:0000256" key="1">
    <source>
        <dbReference type="ARBA" id="ARBA00023015"/>
    </source>
</evidence>
<keyword evidence="6" id="KW-1185">Reference proteome</keyword>
<evidence type="ECO:0000256" key="2">
    <source>
        <dbReference type="ARBA" id="ARBA00023125"/>
    </source>
</evidence>
<evidence type="ECO:0000313" key="5">
    <source>
        <dbReference type="EMBL" id="ALV30551.1"/>
    </source>
</evidence>
<dbReference type="Pfam" id="PF12833">
    <property type="entry name" value="HTH_18"/>
    <property type="match status" value="1"/>
</dbReference>
<feature type="domain" description="HTH araC/xylS-type" evidence="4">
    <location>
        <begin position="217"/>
        <end position="320"/>
    </location>
</feature>
<dbReference type="PROSITE" id="PS00041">
    <property type="entry name" value="HTH_ARAC_FAMILY_1"/>
    <property type="match status" value="1"/>
</dbReference>
<gene>
    <name evidence="5" type="ORF">APZ00_25385</name>
</gene>
<evidence type="ECO:0000313" key="6">
    <source>
        <dbReference type="Proteomes" id="UP000064921"/>
    </source>
</evidence>
<dbReference type="InterPro" id="IPR018060">
    <property type="entry name" value="HTH_AraC"/>
</dbReference>
<dbReference type="SUPFAM" id="SSF46689">
    <property type="entry name" value="Homeodomain-like"/>
    <property type="match status" value="1"/>
</dbReference>
<name>A0A0U3N1Y9_9HYPH</name>
<geneLocation type="plasmid" evidence="5 6">
    <name>p.p-1</name>
</geneLocation>
<dbReference type="AlphaFoldDB" id="A0A0U3N1Y9"/>
<accession>A0A0U3N1Y9</accession>
<organism evidence="5 6">
    <name type="scientific">Pannonibacter phragmitetus</name>
    <dbReference type="NCBI Taxonomy" id="121719"/>
    <lineage>
        <taxon>Bacteria</taxon>
        <taxon>Pseudomonadati</taxon>
        <taxon>Pseudomonadota</taxon>
        <taxon>Alphaproteobacteria</taxon>
        <taxon>Hyphomicrobiales</taxon>
        <taxon>Stappiaceae</taxon>
        <taxon>Pannonibacter</taxon>
    </lineage>
</organism>
<dbReference type="Gene3D" id="1.10.10.60">
    <property type="entry name" value="Homeodomain-like"/>
    <property type="match status" value="1"/>
</dbReference>
<evidence type="ECO:0000256" key="3">
    <source>
        <dbReference type="ARBA" id="ARBA00023163"/>
    </source>
</evidence>
<proteinExistence type="predicted"/>
<dbReference type="InterPro" id="IPR009057">
    <property type="entry name" value="Homeodomain-like_sf"/>
</dbReference>
<dbReference type="RefSeq" id="WP_058901074.1">
    <property type="nucleotide sequence ID" value="NZ_CP013069.1"/>
</dbReference>
<dbReference type="InterPro" id="IPR018062">
    <property type="entry name" value="HTH_AraC-typ_CS"/>
</dbReference>
<dbReference type="EMBL" id="CP013069">
    <property type="protein sequence ID" value="ALV30551.1"/>
    <property type="molecule type" value="Genomic_DNA"/>
</dbReference>
<sequence length="342" mass="36229">MLLERSATPQVCPPAVLTADDPVQFAQLTPGWPAEYVQLSPGRLSASVQVLNLSHVQLLRETVDKSLLKRGLASCRSPLIFAFPLAAEGIAKAGGRDIPAMAGMLADGSGHPDVVTSGYVDLACLAFDEEWFGQACLLAGGGELAEALSRHKTLFIAPEKLTGVRAMFGAVMGLGHALPGAACIRAGEDLLLSVLDLVTLSGFQPGPASRAHVQVTDAALELVLDGGLEACSVLELCQRLGVSRRYMQLCFTKVYGKSAVQVLKSVRLGKVREALVAARKEVRRETIGDIAARWGFWHWSHFSRDYKAQFGELPSETLGNSGVTSGNTAVFDEGGNGSADLG</sequence>
<keyword evidence="2" id="KW-0238">DNA-binding</keyword>
<dbReference type="SMART" id="SM00342">
    <property type="entry name" value="HTH_ARAC"/>
    <property type="match status" value="1"/>
</dbReference>
<keyword evidence="1" id="KW-0805">Transcription regulation</keyword>
<dbReference type="eggNOG" id="COG2207">
    <property type="taxonomic scope" value="Bacteria"/>
</dbReference>
<dbReference type="KEGG" id="pphr:APZ00_25385"/>
<dbReference type="GO" id="GO:0003700">
    <property type="term" value="F:DNA-binding transcription factor activity"/>
    <property type="evidence" value="ECO:0007669"/>
    <property type="project" value="InterPro"/>
</dbReference>
<reference evidence="5 6" key="1">
    <citation type="submission" date="2015-10" db="EMBL/GenBank/DDBJ databases">
        <title>The world's first case of liver abscess caused by Pannonibacter phragmitetus.</title>
        <authorList>
            <person name="Ming D."/>
            <person name="Wang M."/>
            <person name="Zhou Y."/>
            <person name="Jiang T."/>
            <person name="Hu S."/>
        </authorList>
    </citation>
    <scope>NUCLEOTIDE SEQUENCE [LARGE SCALE GENOMIC DNA]</scope>
    <source>
        <strain evidence="5 6">31801</strain>
        <plasmid evidence="5 6">p.p-1</plasmid>
    </source>
</reference>
<dbReference type="PROSITE" id="PS01124">
    <property type="entry name" value="HTH_ARAC_FAMILY_2"/>
    <property type="match status" value="1"/>
</dbReference>
<dbReference type="Proteomes" id="UP000064921">
    <property type="component" value="Plasmid p.p-1"/>
</dbReference>
<dbReference type="PANTHER" id="PTHR47893">
    <property type="entry name" value="REGULATORY PROTEIN PCHR"/>
    <property type="match status" value="1"/>
</dbReference>
<keyword evidence="3" id="KW-0804">Transcription</keyword>
<evidence type="ECO:0000259" key="4">
    <source>
        <dbReference type="PROSITE" id="PS01124"/>
    </source>
</evidence>
<keyword evidence="5" id="KW-0614">Plasmid</keyword>
<dbReference type="InterPro" id="IPR053142">
    <property type="entry name" value="PchR_regulatory_protein"/>
</dbReference>
<dbReference type="PANTHER" id="PTHR47893:SF1">
    <property type="entry name" value="REGULATORY PROTEIN PCHR"/>
    <property type="match status" value="1"/>
</dbReference>
<protein>
    <recommendedName>
        <fullName evidence="4">HTH araC/xylS-type domain-containing protein</fullName>
    </recommendedName>
</protein>